<dbReference type="Proteomes" id="UP001162131">
    <property type="component" value="Unassembled WGS sequence"/>
</dbReference>
<organism evidence="3 4">
    <name type="scientific">Blepharisma stoltei</name>
    <dbReference type="NCBI Taxonomy" id="1481888"/>
    <lineage>
        <taxon>Eukaryota</taxon>
        <taxon>Sar</taxon>
        <taxon>Alveolata</taxon>
        <taxon>Ciliophora</taxon>
        <taxon>Postciliodesmatophora</taxon>
        <taxon>Heterotrichea</taxon>
        <taxon>Heterotrichida</taxon>
        <taxon>Blepharismidae</taxon>
        <taxon>Blepharisma</taxon>
    </lineage>
</organism>
<evidence type="ECO:0000256" key="2">
    <source>
        <dbReference type="SAM" id="MobiDB-lite"/>
    </source>
</evidence>
<evidence type="ECO:0000256" key="1">
    <source>
        <dbReference type="SAM" id="Coils"/>
    </source>
</evidence>
<sequence length="703" mass="81861">MSFSLSALSESNEGIKEDFQAEGDKLEKEIENLFLSVRDECERERIKPSMKDDLYKEPILEIEPTKTIEKVIIKAKTNILNTEKQEIKQGVIFTTRAMGPSKYFKKDDPSQKEKEEFQPEGDKIEKNIKDSSVRDECESEWIKPSIKEDVYKKSILEFESIKPVDELMVKAKANVVNTEKQEIKQGVVFTTRAMGPSKYFKKDDSNQNAKIKKLTPESNEGIKEEIQPEVDKLEKDIENLFSSARGECKNERFQLSIEEDVQKESIVEIEPIKQVDKIMVKAETNFESSENQEIKKNIDFSGKYTKKDVVNKKAEIKSLISEPDNKIEEGIQPEVEKLEKEIENLFLAARDEHERERSQSSIEEDLGIKSIDKIKSHKPAEKITAKAESNIVSTRMQELKEGVNFTPRTMKPLKYFEKNDSNQKANFIKPISESNEEIIKKHQPEDDKLEKEIENLFLSVRDECERERIKPSIEEEAYKESIFEIEPIKTVEKITVKPQKNIVNTEIQEMKQGAIFTTIAMGPSKYFKKNDPNQKAKIKRLMKRKSRQLKIKLKNNQNLVNEMVDVIINLKLVSKDLLEWSDNIPKSAKGESLAEKRKLKLQQKQRELQEKLESLSVNFTNAMMEKVKVFLQSDNENEIKEIISHDWAKRNLCIRLFGVNKYWWAEKILKECPKEAYEFEVSTNFDYKLASKILKEWWNSDGI</sequence>
<dbReference type="AlphaFoldDB" id="A0AAU9JX93"/>
<keyword evidence="1" id="KW-0175">Coiled coil</keyword>
<proteinExistence type="predicted"/>
<evidence type="ECO:0000313" key="4">
    <source>
        <dbReference type="Proteomes" id="UP001162131"/>
    </source>
</evidence>
<feature type="compositionally biased region" description="Basic and acidic residues" evidence="2">
    <location>
        <begin position="104"/>
        <end position="122"/>
    </location>
</feature>
<comment type="caution">
    <text evidence="3">The sequence shown here is derived from an EMBL/GenBank/DDBJ whole genome shotgun (WGS) entry which is preliminary data.</text>
</comment>
<feature type="region of interest" description="Disordered" evidence="2">
    <location>
        <begin position="1"/>
        <end position="20"/>
    </location>
</feature>
<gene>
    <name evidence="3" type="ORF">BSTOLATCC_MIC49345</name>
</gene>
<feature type="region of interest" description="Disordered" evidence="2">
    <location>
        <begin position="103"/>
        <end position="122"/>
    </location>
</feature>
<evidence type="ECO:0000313" key="3">
    <source>
        <dbReference type="EMBL" id="CAG9329724.1"/>
    </source>
</evidence>
<accession>A0AAU9JX93</accession>
<keyword evidence="4" id="KW-1185">Reference proteome</keyword>
<feature type="compositionally biased region" description="Polar residues" evidence="2">
    <location>
        <begin position="1"/>
        <end position="12"/>
    </location>
</feature>
<protein>
    <submittedName>
        <fullName evidence="3">Uncharacterized protein</fullName>
    </submittedName>
</protein>
<feature type="coiled-coil region" evidence="1">
    <location>
        <begin position="591"/>
        <end position="618"/>
    </location>
</feature>
<reference evidence="3" key="1">
    <citation type="submission" date="2021-09" db="EMBL/GenBank/DDBJ databases">
        <authorList>
            <consortium name="AG Swart"/>
            <person name="Singh M."/>
            <person name="Singh A."/>
            <person name="Seah K."/>
            <person name="Emmerich C."/>
        </authorList>
    </citation>
    <scope>NUCLEOTIDE SEQUENCE</scope>
    <source>
        <strain evidence="3">ATCC30299</strain>
    </source>
</reference>
<dbReference type="EMBL" id="CAJZBQ010000048">
    <property type="protein sequence ID" value="CAG9329724.1"/>
    <property type="molecule type" value="Genomic_DNA"/>
</dbReference>
<name>A0AAU9JX93_9CILI</name>